<evidence type="ECO:0000256" key="13">
    <source>
        <dbReference type="ARBA" id="ARBA00022741"/>
    </source>
</evidence>
<dbReference type="GO" id="GO:0051707">
    <property type="term" value="P:response to other organism"/>
    <property type="evidence" value="ECO:0007669"/>
    <property type="project" value="UniProtKB-ARBA"/>
</dbReference>
<dbReference type="InterPro" id="IPR008271">
    <property type="entry name" value="Ser/Thr_kinase_AS"/>
</dbReference>
<dbReference type="Pfam" id="PF00560">
    <property type="entry name" value="LRR_1"/>
    <property type="match status" value="2"/>
</dbReference>
<organism evidence="25">
    <name type="scientific">Salvia splendens</name>
    <name type="common">Scarlet sage</name>
    <dbReference type="NCBI Taxonomy" id="180675"/>
    <lineage>
        <taxon>Eukaryota</taxon>
        <taxon>Viridiplantae</taxon>
        <taxon>Streptophyta</taxon>
        <taxon>Embryophyta</taxon>
        <taxon>Tracheophyta</taxon>
        <taxon>Spermatophyta</taxon>
        <taxon>Magnoliopsida</taxon>
        <taxon>eudicotyledons</taxon>
        <taxon>Gunneridae</taxon>
        <taxon>Pentapetalae</taxon>
        <taxon>asterids</taxon>
        <taxon>lamiids</taxon>
        <taxon>Lamiales</taxon>
        <taxon>Lamiaceae</taxon>
        <taxon>Nepetoideae</taxon>
        <taxon>Mentheae</taxon>
        <taxon>Salviinae</taxon>
        <taxon>Salvia</taxon>
        <taxon>Salvia subgen. Calosphace</taxon>
        <taxon>core Calosphace</taxon>
    </lineage>
</organism>
<dbReference type="InterPro" id="IPR032675">
    <property type="entry name" value="LRR_dom_sf"/>
</dbReference>
<keyword evidence="9" id="KW-0808">Transferase</keyword>
<comment type="caution">
    <text evidence="25">The sequence shown here is derived from an EMBL/GenBank/DDBJ whole genome shotgun (WGS) entry which is preliminary data.</text>
</comment>
<dbReference type="PROSITE" id="PS00108">
    <property type="entry name" value="PROTEIN_KINASE_ST"/>
    <property type="match status" value="1"/>
</dbReference>
<comment type="subcellular location">
    <subcellularLocation>
        <location evidence="1">Cell membrane</location>
        <topology evidence="1">Single-pass type I membrane protein</topology>
    </subcellularLocation>
</comment>
<dbReference type="SUPFAM" id="SSF56112">
    <property type="entry name" value="Protein kinase-like (PK-like)"/>
    <property type="match status" value="1"/>
</dbReference>
<dbReference type="InterPro" id="IPR050647">
    <property type="entry name" value="Plant_LRR-RLKs"/>
</dbReference>
<reference evidence="25" key="1">
    <citation type="submission" date="2018-01" db="EMBL/GenBank/DDBJ databases">
        <authorList>
            <person name="Mao J.F."/>
        </authorList>
    </citation>
    <scope>NUCLEOTIDE SEQUENCE</scope>
    <source>
        <strain evidence="25">Huo1</strain>
        <tissue evidence="25">Leaf</tissue>
    </source>
</reference>
<keyword evidence="19" id="KW-0325">Glycoprotein</keyword>
<comment type="catalytic activity">
    <reaction evidence="20">
        <text>L-threonyl-[protein] + ATP = O-phospho-L-threonyl-[protein] + ADP + H(+)</text>
        <dbReference type="Rhea" id="RHEA:46608"/>
        <dbReference type="Rhea" id="RHEA-COMP:11060"/>
        <dbReference type="Rhea" id="RHEA-COMP:11605"/>
        <dbReference type="ChEBI" id="CHEBI:15378"/>
        <dbReference type="ChEBI" id="CHEBI:30013"/>
        <dbReference type="ChEBI" id="CHEBI:30616"/>
        <dbReference type="ChEBI" id="CHEBI:61977"/>
        <dbReference type="ChEBI" id="CHEBI:456216"/>
        <dbReference type="EC" id="2.7.11.1"/>
    </reaction>
</comment>
<dbReference type="Gene3D" id="3.30.200.20">
    <property type="entry name" value="Phosphorylase Kinase, domain 1"/>
    <property type="match status" value="1"/>
</dbReference>
<dbReference type="GO" id="GO:0004674">
    <property type="term" value="F:protein serine/threonine kinase activity"/>
    <property type="evidence" value="ECO:0007669"/>
    <property type="project" value="UniProtKB-KW"/>
</dbReference>
<keyword evidence="13 22" id="KW-0547">Nucleotide-binding</keyword>
<dbReference type="Gene3D" id="1.10.510.10">
    <property type="entry name" value="Transferase(Phosphotransferase) domain 1"/>
    <property type="match status" value="1"/>
</dbReference>
<comment type="catalytic activity">
    <reaction evidence="21">
        <text>L-seryl-[protein] + ATP = O-phospho-L-seryl-[protein] + ADP + H(+)</text>
        <dbReference type="Rhea" id="RHEA:17989"/>
        <dbReference type="Rhea" id="RHEA-COMP:9863"/>
        <dbReference type="Rhea" id="RHEA-COMP:11604"/>
        <dbReference type="ChEBI" id="CHEBI:15378"/>
        <dbReference type="ChEBI" id="CHEBI:29999"/>
        <dbReference type="ChEBI" id="CHEBI:30616"/>
        <dbReference type="ChEBI" id="CHEBI:83421"/>
        <dbReference type="ChEBI" id="CHEBI:456216"/>
        <dbReference type="EC" id="2.7.11.1"/>
    </reaction>
</comment>
<evidence type="ECO:0000256" key="14">
    <source>
        <dbReference type="ARBA" id="ARBA00022777"/>
    </source>
</evidence>
<dbReference type="Pfam" id="PF13855">
    <property type="entry name" value="LRR_8"/>
    <property type="match status" value="1"/>
</dbReference>
<evidence type="ECO:0000256" key="2">
    <source>
        <dbReference type="ARBA" id="ARBA00008684"/>
    </source>
</evidence>
<dbReference type="EMBL" id="PNBA02000004">
    <property type="protein sequence ID" value="KAG6426204.1"/>
    <property type="molecule type" value="Genomic_DNA"/>
</dbReference>
<keyword evidence="15 22" id="KW-0067">ATP-binding</keyword>
<evidence type="ECO:0000256" key="12">
    <source>
        <dbReference type="ARBA" id="ARBA00022737"/>
    </source>
</evidence>
<dbReference type="SUPFAM" id="SSF52058">
    <property type="entry name" value="L domain-like"/>
    <property type="match status" value="2"/>
</dbReference>
<dbReference type="GO" id="GO:0009409">
    <property type="term" value="P:response to cold"/>
    <property type="evidence" value="ECO:0007669"/>
    <property type="project" value="UniProtKB-ARBA"/>
</dbReference>
<evidence type="ECO:0000256" key="20">
    <source>
        <dbReference type="ARBA" id="ARBA00047899"/>
    </source>
</evidence>
<evidence type="ECO:0000256" key="16">
    <source>
        <dbReference type="ARBA" id="ARBA00022989"/>
    </source>
</evidence>
<gene>
    <name evidence="25" type="ORF">SASPL_110424</name>
</gene>
<dbReference type="InterPro" id="IPR003591">
    <property type="entry name" value="Leu-rich_rpt_typical-subtyp"/>
</dbReference>
<accession>A0A8X8Y7P7</accession>
<evidence type="ECO:0000256" key="3">
    <source>
        <dbReference type="ARBA" id="ARBA00012513"/>
    </source>
</evidence>
<evidence type="ECO:0000256" key="17">
    <source>
        <dbReference type="ARBA" id="ARBA00023136"/>
    </source>
</evidence>
<dbReference type="GO" id="GO:0009945">
    <property type="term" value="P:radial axis specification"/>
    <property type="evidence" value="ECO:0007669"/>
    <property type="project" value="UniProtKB-ARBA"/>
</dbReference>
<keyword evidence="8" id="KW-0433">Leucine-rich repeat</keyword>
<keyword evidence="4" id="KW-0217">Developmental protein</keyword>
<dbReference type="GO" id="GO:0005524">
    <property type="term" value="F:ATP binding"/>
    <property type="evidence" value="ECO:0007669"/>
    <property type="project" value="UniProtKB-UniRule"/>
</dbReference>
<dbReference type="SMART" id="SM00220">
    <property type="entry name" value="S_TKc"/>
    <property type="match status" value="1"/>
</dbReference>
<dbReference type="Proteomes" id="UP000298416">
    <property type="component" value="Unassembled WGS sequence"/>
</dbReference>
<comment type="similarity">
    <text evidence="2">Belongs to the protein kinase superfamily. Ser/Thr protein kinase family.</text>
</comment>
<keyword evidence="10 23" id="KW-0812">Transmembrane</keyword>
<name>A0A8X8Y7P7_SALSN</name>
<evidence type="ECO:0000256" key="21">
    <source>
        <dbReference type="ARBA" id="ARBA00048679"/>
    </source>
</evidence>
<evidence type="ECO:0000256" key="18">
    <source>
        <dbReference type="ARBA" id="ARBA00023170"/>
    </source>
</evidence>
<keyword evidence="12" id="KW-0677">Repeat</keyword>
<dbReference type="InterPro" id="IPR000719">
    <property type="entry name" value="Prot_kinase_dom"/>
</dbReference>
<evidence type="ECO:0000313" key="25">
    <source>
        <dbReference type="EMBL" id="KAG6426204.1"/>
    </source>
</evidence>
<keyword evidence="26" id="KW-1185">Reference proteome</keyword>
<dbReference type="PANTHER" id="PTHR48056:SF63">
    <property type="entry name" value="PROTEIN KINASE DOMAIN-CONTAINING PROTEIN"/>
    <property type="match status" value="1"/>
</dbReference>
<sequence>MGKTMSMDVKHGEKRMVGEVREGLVNNQVDNSTGGSRDTSSKHKLDGIVALPIGVAAAVSFQAAALDAFIGLASSGDVEIVLQLLLRGIAAVADMGMKVSLLSAAVDLLFLCILSSVYAQSSDERMALLGLKRSFSDPQGILDSWNAGSSDHCSWFGVSCSSDFRVTRLEIRGNIYSSHPCSIESESAMHGIRITRNCSGWSVASGTLGGRLSAVIGKLTKLRVLSLRYNGIGGEIPSEIWGLTNLQVLDLEGNDFLGRFSDFEFFALRDLRVLNLAYNRVFGRFPPSLSECRGLRILNIAGNGIMGVIPDFLMGFGKLRVINFSFNRLVGYIPSTLGYDCAYLEHLDLSHNFLKGKIPRALEKCSLLRTILLSSNALRGAIPNELGKLRNLEVLNVARNGLSGPLPANLGNCTRLSVLVLTGHFNALRVKSNPRGRVPYRSSDAALGHDNDYNSFKGTIPEDITTLPKLEILWAPGAGFEGHFPRNWSRCKSMMAVNLARNQFTGDILGLSTKCTNLQYLNLSSNRLTGRLDENLQSSCITKLDLSGNLLSGPIPSLNCHHTTSIYDSYVPYSSFLALEVPVTDNDLRHETQKELLKQIQAPPPKEAGLSLKGNDHRLRNFIVASVISGFVAVALILIALICYSRRKKKPVTTTAIEIPASTESEKVILFSDVGVDLTFDDIVEATDNFNIRKCIGSGGFGKTYHAQIASGRNVAVKRLTAERHRGAGQFHAEVSTLSQIRHPNLITLLGYYACAPEMMLIYNYLPGGNLDQFIRDRTRRAFDYAMLHKIALHIASALCYLHNQRILHRDIKPSNILLDGNCNAYLADFGLSKILEGAESHAMTRVAGTYGYISPEYALTGVVSDRADVFSYGVVLLELMSEKRVLDPSFYLHQNGFNIVSWACMLLEQGQVKEVFADGLWDAGPHDKLVKLLYVAVMCTVESVTERPAIRQVVDQLQQIEPCSD</sequence>
<dbReference type="GO" id="GO:0009942">
    <property type="term" value="P:longitudinal axis specification"/>
    <property type="evidence" value="ECO:0007669"/>
    <property type="project" value="UniProtKB-ARBA"/>
</dbReference>
<evidence type="ECO:0000256" key="6">
    <source>
        <dbReference type="ARBA" id="ARBA00022527"/>
    </source>
</evidence>
<keyword evidence="18" id="KW-0675">Receptor</keyword>
<feature type="transmembrane region" description="Helical" evidence="23">
    <location>
        <begin position="622"/>
        <end position="644"/>
    </location>
</feature>
<dbReference type="Gene3D" id="3.80.10.10">
    <property type="entry name" value="Ribonuclease Inhibitor"/>
    <property type="match status" value="3"/>
</dbReference>
<keyword evidence="17 23" id="KW-0472">Membrane</keyword>
<dbReference type="PROSITE" id="PS50011">
    <property type="entry name" value="PROTEIN_KINASE_DOM"/>
    <property type="match status" value="1"/>
</dbReference>
<dbReference type="FunFam" id="3.30.200.20:FF:000260">
    <property type="entry name" value="LRR receptor-like serine/threonine-protein kinase RPK2"/>
    <property type="match status" value="1"/>
</dbReference>
<dbReference type="SMART" id="SM00369">
    <property type="entry name" value="LRR_TYP"/>
    <property type="match status" value="3"/>
</dbReference>
<dbReference type="FunFam" id="1.10.510.10:FF:000192">
    <property type="entry name" value="LRR receptor-like serine/threonine-protein kinase RPK2"/>
    <property type="match status" value="1"/>
</dbReference>
<feature type="domain" description="Protein kinase" evidence="24">
    <location>
        <begin position="690"/>
        <end position="966"/>
    </location>
</feature>
<evidence type="ECO:0000256" key="7">
    <source>
        <dbReference type="ARBA" id="ARBA00022553"/>
    </source>
</evidence>
<dbReference type="InterPro" id="IPR001611">
    <property type="entry name" value="Leu-rich_rpt"/>
</dbReference>
<evidence type="ECO:0000259" key="24">
    <source>
        <dbReference type="PROSITE" id="PS50011"/>
    </source>
</evidence>
<evidence type="ECO:0000256" key="23">
    <source>
        <dbReference type="SAM" id="Phobius"/>
    </source>
</evidence>
<keyword evidence="11" id="KW-0732">Signal</keyword>
<evidence type="ECO:0000256" key="19">
    <source>
        <dbReference type="ARBA" id="ARBA00023180"/>
    </source>
</evidence>
<dbReference type="GO" id="GO:0048508">
    <property type="term" value="P:embryonic meristem development"/>
    <property type="evidence" value="ECO:0007669"/>
    <property type="project" value="UniProtKB-ARBA"/>
</dbReference>
<dbReference type="Pfam" id="PF08263">
    <property type="entry name" value="LRRNT_2"/>
    <property type="match status" value="1"/>
</dbReference>
<evidence type="ECO:0000256" key="5">
    <source>
        <dbReference type="ARBA" id="ARBA00022475"/>
    </source>
</evidence>
<dbReference type="GO" id="GO:0009414">
    <property type="term" value="P:response to water deprivation"/>
    <property type="evidence" value="ECO:0007669"/>
    <property type="project" value="UniProtKB-ARBA"/>
</dbReference>
<feature type="binding site" evidence="22">
    <location>
        <position position="718"/>
    </location>
    <ligand>
        <name>ATP</name>
        <dbReference type="ChEBI" id="CHEBI:30616"/>
    </ligand>
</feature>
<dbReference type="PROSITE" id="PS00107">
    <property type="entry name" value="PROTEIN_KINASE_ATP"/>
    <property type="match status" value="1"/>
</dbReference>
<keyword evidence="14" id="KW-0418">Kinase</keyword>
<keyword evidence="16 23" id="KW-1133">Transmembrane helix</keyword>
<dbReference type="FunFam" id="3.80.10.10:FF:000544">
    <property type="entry name" value="Leucine-rich repeat receptor-like serine/threonine-protein kinase BAM3"/>
    <property type="match status" value="1"/>
</dbReference>
<dbReference type="InterPro" id="IPR025875">
    <property type="entry name" value="Leu-rich_rpt_4"/>
</dbReference>
<dbReference type="Pfam" id="PF00069">
    <property type="entry name" value="Pkinase"/>
    <property type="match status" value="1"/>
</dbReference>
<evidence type="ECO:0000256" key="22">
    <source>
        <dbReference type="PROSITE-ProRule" id="PRU10141"/>
    </source>
</evidence>
<proteinExistence type="inferred from homology"/>
<dbReference type="EC" id="2.7.11.1" evidence="3"/>
<dbReference type="PANTHER" id="PTHR48056">
    <property type="entry name" value="LRR RECEPTOR-LIKE SERINE/THREONINE-PROTEIN KINASE-RELATED"/>
    <property type="match status" value="1"/>
</dbReference>
<keyword evidence="5" id="KW-1003">Cell membrane</keyword>
<dbReference type="InterPro" id="IPR011009">
    <property type="entry name" value="Kinase-like_dom_sf"/>
</dbReference>
<evidence type="ECO:0000256" key="11">
    <source>
        <dbReference type="ARBA" id="ARBA00022729"/>
    </source>
</evidence>
<keyword evidence="7" id="KW-0597">Phosphoprotein</keyword>
<evidence type="ECO:0000256" key="10">
    <source>
        <dbReference type="ARBA" id="ARBA00022692"/>
    </source>
</evidence>
<evidence type="ECO:0000256" key="15">
    <source>
        <dbReference type="ARBA" id="ARBA00022840"/>
    </source>
</evidence>
<evidence type="ECO:0000256" key="8">
    <source>
        <dbReference type="ARBA" id="ARBA00022614"/>
    </source>
</evidence>
<reference evidence="25" key="2">
    <citation type="submission" date="2020-08" db="EMBL/GenBank/DDBJ databases">
        <title>Plant Genome Project.</title>
        <authorList>
            <person name="Zhang R.-G."/>
        </authorList>
    </citation>
    <scope>NUCLEOTIDE SEQUENCE</scope>
    <source>
        <strain evidence="25">Huo1</strain>
        <tissue evidence="25">Leaf</tissue>
    </source>
</reference>
<dbReference type="Pfam" id="PF12799">
    <property type="entry name" value="LRR_4"/>
    <property type="match status" value="1"/>
</dbReference>
<dbReference type="InterPro" id="IPR017441">
    <property type="entry name" value="Protein_kinase_ATP_BS"/>
</dbReference>
<evidence type="ECO:0000256" key="9">
    <source>
        <dbReference type="ARBA" id="ARBA00022679"/>
    </source>
</evidence>
<dbReference type="AlphaFoldDB" id="A0A8X8Y7P7"/>
<dbReference type="GO" id="GO:0006952">
    <property type="term" value="P:defense response"/>
    <property type="evidence" value="ECO:0007669"/>
    <property type="project" value="UniProtKB-ARBA"/>
</dbReference>
<dbReference type="GO" id="GO:0005886">
    <property type="term" value="C:plasma membrane"/>
    <property type="evidence" value="ECO:0007669"/>
    <property type="project" value="UniProtKB-SubCell"/>
</dbReference>
<evidence type="ECO:0000313" key="26">
    <source>
        <dbReference type="Proteomes" id="UP000298416"/>
    </source>
</evidence>
<evidence type="ECO:0000256" key="1">
    <source>
        <dbReference type="ARBA" id="ARBA00004251"/>
    </source>
</evidence>
<evidence type="ECO:0000256" key="4">
    <source>
        <dbReference type="ARBA" id="ARBA00022473"/>
    </source>
</evidence>
<protein>
    <recommendedName>
        <fullName evidence="3">non-specific serine/threonine protein kinase</fullName>
        <ecNumber evidence="3">2.7.11.1</ecNumber>
    </recommendedName>
</protein>
<dbReference type="InterPro" id="IPR013210">
    <property type="entry name" value="LRR_N_plant-typ"/>
</dbReference>
<keyword evidence="6" id="KW-0723">Serine/threonine-protein kinase</keyword>